<dbReference type="GO" id="GO:0001666">
    <property type="term" value="P:response to hypoxia"/>
    <property type="evidence" value="ECO:0007669"/>
    <property type="project" value="TreeGrafter"/>
</dbReference>
<keyword evidence="9 11" id="KW-0012">Acyltransferase</keyword>
<comment type="catalytic activity">
    <reaction evidence="10 11">
        <text>an acyl-CoA + a 1,2-diacyl-sn-glycerol = a triacyl-sn-glycerol + CoA</text>
        <dbReference type="Rhea" id="RHEA:10868"/>
        <dbReference type="ChEBI" id="CHEBI:17815"/>
        <dbReference type="ChEBI" id="CHEBI:57287"/>
        <dbReference type="ChEBI" id="CHEBI:58342"/>
        <dbReference type="ChEBI" id="CHEBI:64615"/>
        <dbReference type="EC" id="2.3.1.20"/>
    </reaction>
</comment>
<evidence type="ECO:0000256" key="3">
    <source>
        <dbReference type="ARBA" id="ARBA00009587"/>
    </source>
</evidence>
<dbReference type="GO" id="GO:0071731">
    <property type="term" value="P:response to nitric oxide"/>
    <property type="evidence" value="ECO:0007669"/>
    <property type="project" value="TreeGrafter"/>
</dbReference>
<keyword evidence="7 11" id="KW-0319">Glycerol metabolism</keyword>
<dbReference type="InterPro" id="IPR014292">
    <property type="entry name" value="Acyl_transf_WS/DGAT"/>
</dbReference>
<dbReference type="GO" id="GO:0051701">
    <property type="term" value="P:biological process involved in interaction with host"/>
    <property type="evidence" value="ECO:0007669"/>
    <property type="project" value="TreeGrafter"/>
</dbReference>
<evidence type="ECO:0000256" key="10">
    <source>
        <dbReference type="ARBA" id="ARBA00048109"/>
    </source>
</evidence>
<accession>M3VGZ8</accession>
<dbReference type="eggNOG" id="COG1020">
    <property type="taxonomic scope" value="Bacteria"/>
</dbReference>
<gene>
    <name evidence="14" type="ORF">GM1_034_00110</name>
</gene>
<evidence type="ECO:0000256" key="11">
    <source>
        <dbReference type="RuleBase" id="RU361241"/>
    </source>
</evidence>
<dbReference type="PANTHER" id="PTHR31650:SF1">
    <property type="entry name" value="WAX ESTER SYNTHASE_DIACYLGLYCEROL ACYLTRANSFERASE 4-RELATED"/>
    <property type="match status" value="1"/>
</dbReference>
<dbReference type="Pfam" id="PF03007">
    <property type="entry name" value="WS_DGAT_cat"/>
    <property type="match status" value="1"/>
</dbReference>
<dbReference type="RefSeq" id="WP_008381162.1">
    <property type="nucleotide sequence ID" value="NZ_BAOP01000034.1"/>
</dbReference>
<dbReference type="EMBL" id="BAOP01000034">
    <property type="protein sequence ID" value="GAC81424.1"/>
    <property type="molecule type" value="Genomic_DNA"/>
</dbReference>
<dbReference type="InterPro" id="IPR045034">
    <property type="entry name" value="O-acyltransferase_WSD1-like"/>
</dbReference>
<keyword evidence="15" id="KW-1185">Reference proteome</keyword>
<feature type="domain" description="O-acyltransferase WSD1 C-terminal" evidence="13">
    <location>
        <begin position="312"/>
        <end position="461"/>
    </location>
</feature>
<dbReference type="STRING" id="410332.SAMN04488550_0955"/>
<dbReference type="NCBIfam" id="TIGR02946">
    <property type="entry name" value="acyl_WS_DGAT"/>
    <property type="match status" value="1"/>
</dbReference>
<comment type="pathway">
    <text evidence="1 11">Glycerolipid metabolism; triacylglycerol biosynthesis.</text>
</comment>
<sequence length="487" mass="53301">MERLSGLDASFLYLETPSQVMNVAAILQLDPSTVVGGYSFDKMRNEMARRVTAMPSLRRKLADSLTNVDHPVWIEDDDFRIERHVHRIAVPSPGRVQELAQMCGHLIGQVLDRKKPLWDLWVLEGMEDGKIAVMLRMHHAGVDGATVADILGELATRTPEPPELDVEKMARTAGPASRRDMAVGGAVNYFLQRPVAALKLIPKTIPVPFEWIRKVRSGEGMPAPFLAPRTRFNAPLSPRRSIALTQLPLDDVKKVKDHFGVKMNDVVLAMAGGALREYLAAHDELPTDPLVGMVPVSVRGAEEKDLVETGTNKVTGMFTRLPSDVEDPLERLREAGVYATIAKQHLQDIDANILRGFAEFAPGNSMGALMRLYGDRRLSALHPPVFTAIVSNVAGPAFDMYMLGGRVESVYPLAPIFHGLGLNMTVFSSAGKLNVGLLTCSDIAPDISTMTQAFHDQLDLLLAAVERGEQLPEPASESESEPEPTEG</sequence>
<dbReference type="AlphaFoldDB" id="M3VGZ8"/>
<dbReference type="GO" id="GO:0006071">
    <property type="term" value="P:glycerol metabolic process"/>
    <property type="evidence" value="ECO:0007669"/>
    <property type="project" value="UniProtKB-KW"/>
</dbReference>
<evidence type="ECO:0000313" key="14">
    <source>
        <dbReference type="EMBL" id="GAC81424.1"/>
    </source>
</evidence>
<dbReference type="EC" id="2.3.1.20" evidence="4 11"/>
<evidence type="ECO:0000313" key="15">
    <source>
        <dbReference type="Proteomes" id="UP000035009"/>
    </source>
</evidence>
<organism evidence="14 15">
    <name type="scientific">Gordonia malaquae NBRC 108250</name>
    <dbReference type="NCBI Taxonomy" id="1223542"/>
    <lineage>
        <taxon>Bacteria</taxon>
        <taxon>Bacillati</taxon>
        <taxon>Actinomycetota</taxon>
        <taxon>Actinomycetes</taxon>
        <taxon>Mycobacteriales</taxon>
        <taxon>Gordoniaceae</taxon>
        <taxon>Gordonia</taxon>
    </lineage>
</organism>
<evidence type="ECO:0000256" key="9">
    <source>
        <dbReference type="ARBA" id="ARBA00023315"/>
    </source>
</evidence>
<protein>
    <recommendedName>
        <fullName evidence="4 11">Diacylglycerol O-acyltransferase</fullName>
        <ecNumber evidence="4 11">2.3.1.20</ecNumber>
    </recommendedName>
</protein>
<comment type="caution">
    <text evidence="14">The sequence shown here is derived from an EMBL/GenBank/DDBJ whole genome shotgun (WGS) entry which is preliminary data.</text>
</comment>
<feature type="domain" description="O-acyltransferase WSD1-like N-terminal" evidence="12">
    <location>
        <begin position="4"/>
        <end position="267"/>
    </location>
</feature>
<keyword evidence="5 11" id="KW-0444">Lipid biosynthesis</keyword>
<evidence type="ECO:0000256" key="4">
    <source>
        <dbReference type="ARBA" id="ARBA00013244"/>
    </source>
</evidence>
<dbReference type="GO" id="GO:0019432">
    <property type="term" value="P:triglyceride biosynthetic process"/>
    <property type="evidence" value="ECO:0007669"/>
    <property type="project" value="UniProtKB-UniPathway"/>
</dbReference>
<evidence type="ECO:0000256" key="2">
    <source>
        <dbReference type="ARBA" id="ARBA00005189"/>
    </source>
</evidence>
<evidence type="ECO:0000256" key="6">
    <source>
        <dbReference type="ARBA" id="ARBA00022679"/>
    </source>
</evidence>
<reference evidence="14 15" key="1">
    <citation type="submission" date="2013-02" db="EMBL/GenBank/DDBJ databases">
        <title>Whole genome shotgun sequence of Gordonia malaquae NBRC 108250.</title>
        <authorList>
            <person name="Yoshida I."/>
            <person name="Hosoyama A."/>
            <person name="Tsuchikane K."/>
            <person name="Ando Y."/>
            <person name="Baba S."/>
            <person name="Ohji S."/>
            <person name="Hamada M."/>
            <person name="Tamura T."/>
            <person name="Yamazoe A."/>
            <person name="Yamazaki S."/>
            <person name="Fujita N."/>
        </authorList>
    </citation>
    <scope>NUCLEOTIDE SEQUENCE [LARGE SCALE GENOMIC DNA]</scope>
    <source>
        <strain evidence="14 15">NBRC 108250</strain>
    </source>
</reference>
<evidence type="ECO:0000256" key="1">
    <source>
        <dbReference type="ARBA" id="ARBA00004771"/>
    </source>
</evidence>
<dbReference type="SUPFAM" id="SSF52777">
    <property type="entry name" value="CoA-dependent acyltransferases"/>
    <property type="match status" value="1"/>
</dbReference>
<evidence type="ECO:0000256" key="8">
    <source>
        <dbReference type="ARBA" id="ARBA00023098"/>
    </source>
</evidence>
<dbReference type="InterPro" id="IPR023213">
    <property type="entry name" value="CAT-like_dom_sf"/>
</dbReference>
<proteinExistence type="inferred from homology"/>
<dbReference type="GO" id="GO:0004144">
    <property type="term" value="F:diacylglycerol O-acyltransferase activity"/>
    <property type="evidence" value="ECO:0007669"/>
    <property type="project" value="UniProtKB-EC"/>
</dbReference>
<evidence type="ECO:0000259" key="13">
    <source>
        <dbReference type="Pfam" id="PF06974"/>
    </source>
</evidence>
<keyword evidence="8 11" id="KW-0443">Lipid metabolism</keyword>
<dbReference type="InterPro" id="IPR009721">
    <property type="entry name" value="O-acyltransferase_WSD1_C"/>
</dbReference>
<comment type="pathway">
    <text evidence="2">Lipid metabolism.</text>
</comment>
<dbReference type="PANTHER" id="PTHR31650">
    <property type="entry name" value="O-ACYLTRANSFERASE (WSD1-LIKE) FAMILY PROTEIN"/>
    <property type="match status" value="1"/>
</dbReference>
<name>M3VGZ8_GORML</name>
<dbReference type="Gene3D" id="3.30.559.10">
    <property type="entry name" value="Chloramphenicol acetyltransferase-like domain"/>
    <property type="match status" value="1"/>
</dbReference>
<dbReference type="InterPro" id="IPR004255">
    <property type="entry name" value="O-acyltransferase_WSD1_N"/>
</dbReference>
<dbReference type="Proteomes" id="UP000035009">
    <property type="component" value="Unassembled WGS sequence"/>
</dbReference>
<evidence type="ECO:0000256" key="5">
    <source>
        <dbReference type="ARBA" id="ARBA00022516"/>
    </source>
</evidence>
<dbReference type="GO" id="GO:0005886">
    <property type="term" value="C:plasma membrane"/>
    <property type="evidence" value="ECO:0007669"/>
    <property type="project" value="TreeGrafter"/>
</dbReference>
<dbReference type="UniPathway" id="UPA00282"/>
<evidence type="ECO:0000256" key="7">
    <source>
        <dbReference type="ARBA" id="ARBA00022798"/>
    </source>
</evidence>
<evidence type="ECO:0000259" key="12">
    <source>
        <dbReference type="Pfam" id="PF03007"/>
    </source>
</evidence>
<keyword evidence="6 11" id="KW-0808">Transferase</keyword>
<dbReference type="OrthoDB" id="9810950at2"/>
<dbReference type="Pfam" id="PF06974">
    <property type="entry name" value="WS_DGAT_C"/>
    <property type="match status" value="1"/>
</dbReference>
<comment type="similarity">
    <text evidence="3 11">Belongs to the long-chain O-acyltransferase family.</text>
</comment>